<evidence type="ECO:0000256" key="5">
    <source>
        <dbReference type="ARBA" id="ARBA00023242"/>
    </source>
</evidence>
<keyword evidence="4" id="KW-0804">Transcription</keyword>
<evidence type="ECO:0000313" key="9">
    <source>
        <dbReference type="Proteomes" id="UP000001593"/>
    </source>
</evidence>
<dbReference type="InterPro" id="IPR036603">
    <property type="entry name" value="RBP11-like"/>
</dbReference>
<evidence type="ECO:0000256" key="2">
    <source>
        <dbReference type="ARBA" id="ARBA00022083"/>
    </source>
</evidence>
<dbReference type="AlphaFoldDB" id="A7SL38"/>
<evidence type="ECO:0000256" key="4">
    <source>
        <dbReference type="ARBA" id="ARBA00023163"/>
    </source>
</evidence>
<dbReference type="CDD" id="cd07032">
    <property type="entry name" value="RNAP_I_II_AC40"/>
    <property type="match status" value="1"/>
</dbReference>
<dbReference type="Pfam" id="PF01000">
    <property type="entry name" value="RNA_pol_A_bac"/>
    <property type="match status" value="1"/>
</dbReference>
<evidence type="ECO:0000313" key="8">
    <source>
        <dbReference type="EMBL" id="EDO35589.1"/>
    </source>
</evidence>
<keyword evidence="9" id="KW-1185">Reference proteome</keyword>
<dbReference type="Gene3D" id="3.30.1360.10">
    <property type="entry name" value="RNA polymerase, RBP11-like subunit"/>
    <property type="match status" value="1"/>
</dbReference>
<dbReference type="InterPro" id="IPR022842">
    <property type="entry name" value="RNAP_Rpo3/Rpb3/RPAC1"/>
</dbReference>
<dbReference type="InterPro" id="IPR050518">
    <property type="entry name" value="Rpo3/RPB3_RNA_Pol_subunit"/>
</dbReference>
<dbReference type="InterPro" id="IPR011263">
    <property type="entry name" value="DNA-dir_RNA_pol_RpoA/D/Rpb3"/>
</dbReference>
<evidence type="ECO:0000256" key="3">
    <source>
        <dbReference type="ARBA" id="ARBA00022478"/>
    </source>
</evidence>
<dbReference type="GO" id="GO:0003899">
    <property type="term" value="F:DNA-directed RNA polymerase activity"/>
    <property type="evidence" value="ECO:0007669"/>
    <property type="project" value="InterPro"/>
</dbReference>
<dbReference type="HOGENOM" id="CLU_038421_0_1_1"/>
<feature type="domain" description="DNA-directed RNA polymerase RpoA/D/Rpb3-type" evidence="7">
    <location>
        <begin position="57"/>
        <end position="335"/>
    </location>
</feature>
<organism evidence="8 9">
    <name type="scientific">Nematostella vectensis</name>
    <name type="common">Starlet sea anemone</name>
    <dbReference type="NCBI Taxonomy" id="45351"/>
    <lineage>
        <taxon>Eukaryota</taxon>
        <taxon>Metazoa</taxon>
        <taxon>Cnidaria</taxon>
        <taxon>Anthozoa</taxon>
        <taxon>Hexacorallia</taxon>
        <taxon>Actiniaria</taxon>
        <taxon>Edwardsiidae</taxon>
        <taxon>Nematostella</taxon>
    </lineage>
</organism>
<dbReference type="Pfam" id="PF01193">
    <property type="entry name" value="RNA_pol_L"/>
    <property type="match status" value="1"/>
</dbReference>
<comment type="subcellular location">
    <subcellularLocation>
        <location evidence="1">Nucleus</location>
    </subcellularLocation>
</comment>
<dbReference type="GO" id="GO:0003677">
    <property type="term" value="F:DNA binding"/>
    <property type="evidence" value="ECO:0007669"/>
    <property type="project" value="InterPro"/>
</dbReference>
<comment type="similarity">
    <text evidence="6">Belongs to the archaeal Rpo3/eukaryotic RPB3 RNA polymerase subunit family.</text>
</comment>
<sequence length="342" mass="38838">MASMENIRTRVQLQEHGLINTHSSDFPGNYTDYDDTWTQEKFEEKFKINITRLTPSDMEFDMIGIDASVANAFRRILLAEVPTMAIEKVFLYNNTSIIQDEVLAHRLGLIPIHADPRLFNYKKQGDEEAQDDTTLVFELKVKCIKNKNAPKDATDPDELYINSKVTTDHLKWIPTPQQAQKFGPQDIRPLSNVVFFFTLQELDIKMHAVKGVGKDHAKFSPVGKSTASYRLLPEITLLKPCEDELADKLAACFSPGVIKVKTVNEKNHTNDQNVGLRSLCNIISVYISENIIRNEFVEKNYTNVSVESIGALRPEVLVCEAIKVLISKCRQFISELDNNMET</sequence>
<dbReference type="PANTHER" id="PTHR11800:SF13">
    <property type="entry name" value="DNA-DIRECTED RNA POLYMERASES I AND III SUBUNIT RPAC1"/>
    <property type="match status" value="1"/>
</dbReference>
<dbReference type="InParanoid" id="A7SL38"/>
<dbReference type="PhylomeDB" id="A7SL38"/>
<keyword evidence="3" id="KW-0240">DNA-directed RNA polymerase</keyword>
<dbReference type="FunFam" id="2.170.120.12:FF:000003">
    <property type="entry name" value="Dna-directed rna polymerases i and iii subunit"/>
    <property type="match status" value="1"/>
</dbReference>
<dbReference type="STRING" id="45351.A7SL38"/>
<dbReference type="OMA" id="KKKCRAF"/>
<dbReference type="SUPFAM" id="SSF55257">
    <property type="entry name" value="RBP11-like subunits of RNA polymerase"/>
    <property type="match status" value="1"/>
</dbReference>
<dbReference type="eggNOG" id="KOG1521">
    <property type="taxonomic scope" value="Eukaryota"/>
</dbReference>
<accession>A7SL38</accession>
<dbReference type="PROSITE" id="PS00446">
    <property type="entry name" value="RNA_POL_D_30KD"/>
    <property type="match status" value="1"/>
</dbReference>
<gene>
    <name evidence="8" type="ORF">NEMVEDRAFT_v1g122262</name>
</gene>
<dbReference type="GO" id="GO:0005666">
    <property type="term" value="C:RNA polymerase III complex"/>
    <property type="evidence" value="ECO:0000318"/>
    <property type="project" value="GO_Central"/>
</dbReference>
<dbReference type="InterPro" id="IPR011262">
    <property type="entry name" value="DNA-dir_RNA_pol_insert"/>
</dbReference>
<evidence type="ECO:0000256" key="6">
    <source>
        <dbReference type="ARBA" id="ARBA00025804"/>
    </source>
</evidence>
<evidence type="ECO:0000256" key="1">
    <source>
        <dbReference type="ARBA" id="ARBA00004123"/>
    </source>
</evidence>
<dbReference type="Proteomes" id="UP000001593">
    <property type="component" value="Unassembled WGS sequence"/>
</dbReference>
<dbReference type="InterPro" id="IPR033901">
    <property type="entry name" value="RNAPI/III_AC40"/>
</dbReference>
<dbReference type="InterPro" id="IPR001514">
    <property type="entry name" value="DNA-dir_RNA_pol_30-40kDasu_CS"/>
</dbReference>
<dbReference type="SUPFAM" id="SSF56553">
    <property type="entry name" value="Insert subdomain of RNA polymerase alpha subunit"/>
    <property type="match status" value="1"/>
</dbReference>
<protein>
    <recommendedName>
        <fullName evidence="2">DNA-directed RNA polymerases I and III subunit RPAC1</fullName>
    </recommendedName>
</protein>
<evidence type="ECO:0000259" key="7">
    <source>
        <dbReference type="SMART" id="SM00662"/>
    </source>
</evidence>
<keyword evidence="5" id="KW-0539">Nucleus</keyword>
<dbReference type="EMBL" id="DS469694">
    <property type="protein sequence ID" value="EDO35589.1"/>
    <property type="molecule type" value="Genomic_DNA"/>
</dbReference>
<dbReference type="GO" id="GO:0006351">
    <property type="term" value="P:DNA-templated transcription"/>
    <property type="evidence" value="ECO:0007669"/>
    <property type="project" value="InterPro"/>
</dbReference>
<dbReference type="GO" id="GO:0046983">
    <property type="term" value="F:protein dimerization activity"/>
    <property type="evidence" value="ECO:0007669"/>
    <property type="project" value="InterPro"/>
</dbReference>
<name>A7SL38_NEMVE</name>
<dbReference type="InterPro" id="IPR036643">
    <property type="entry name" value="RNApol_insert_sf"/>
</dbReference>
<reference evidence="8 9" key="1">
    <citation type="journal article" date="2007" name="Science">
        <title>Sea anemone genome reveals ancestral eumetazoan gene repertoire and genomic organization.</title>
        <authorList>
            <person name="Putnam N.H."/>
            <person name="Srivastava M."/>
            <person name="Hellsten U."/>
            <person name="Dirks B."/>
            <person name="Chapman J."/>
            <person name="Salamov A."/>
            <person name="Terry A."/>
            <person name="Shapiro H."/>
            <person name="Lindquist E."/>
            <person name="Kapitonov V.V."/>
            <person name="Jurka J."/>
            <person name="Genikhovich G."/>
            <person name="Grigoriev I.V."/>
            <person name="Lucas S.M."/>
            <person name="Steele R.E."/>
            <person name="Finnerty J.R."/>
            <person name="Technau U."/>
            <person name="Martindale M.Q."/>
            <person name="Rokhsar D.S."/>
        </authorList>
    </citation>
    <scope>NUCLEOTIDE SEQUENCE [LARGE SCALE GENOMIC DNA]</scope>
    <source>
        <strain evidence="9">CH2 X CH6</strain>
    </source>
</reference>
<dbReference type="GO" id="GO:0005736">
    <property type="term" value="C:RNA polymerase I complex"/>
    <property type="evidence" value="ECO:0000318"/>
    <property type="project" value="GO_Central"/>
</dbReference>
<dbReference type="SMART" id="SM00662">
    <property type="entry name" value="RPOLD"/>
    <property type="match status" value="1"/>
</dbReference>
<proteinExistence type="inferred from homology"/>
<dbReference type="HAMAP" id="MF_00320">
    <property type="entry name" value="RNApol_arch_Rpo3"/>
    <property type="match status" value="1"/>
</dbReference>
<dbReference type="PANTHER" id="PTHR11800">
    <property type="entry name" value="DNA-DIRECTED RNA POLYMERASE"/>
    <property type="match status" value="1"/>
</dbReference>
<dbReference type="Gene3D" id="2.170.120.12">
    <property type="entry name" value="DNA-directed RNA polymerase, insert domain"/>
    <property type="match status" value="1"/>
</dbReference>